<dbReference type="EMBL" id="JAHTBI010000001">
    <property type="protein sequence ID" value="MBV6285556.1"/>
    <property type="molecule type" value="Genomic_DNA"/>
</dbReference>
<keyword evidence="1" id="KW-0812">Transmembrane</keyword>
<gene>
    <name evidence="2" type="ORF">KUO17_00585</name>
</gene>
<name>A0A9Q2XCQ6_9PSED</name>
<evidence type="ECO:0000313" key="2">
    <source>
        <dbReference type="EMBL" id="MBV6285556.1"/>
    </source>
</evidence>
<organism evidence="2 3">
    <name type="scientific">Pseudomonas aegrilactucae</name>
    <dbReference type="NCBI Taxonomy" id="2854028"/>
    <lineage>
        <taxon>Bacteria</taxon>
        <taxon>Pseudomonadati</taxon>
        <taxon>Pseudomonadota</taxon>
        <taxon>Gammaproteobacteria</taxon>
        <taxon>Pseudomonadales</taxon>
        <taxon>Pseudomonadaceae</taxon>
        <taxon>Pseudomonas</taxon>
    </lineage>
</organism>
<protein>
    <submittedName>
        <fullName evidence="2">Uncharacterized protein</fullName>
    </submittedName>
</protein>
<comment type="caution">
    <text evidence="2">The sequence shown here is derived from an EMBL/GenBank/DDBJ whole genome shotgun (WGS) entry which is preliminary data.</text>
</comment>
<dbReference type="AlphaFoldDB" id="A0A9Q2XCQ6"/>
<dbReference type="RefSeq" id="WP_217973116.1">
    <property type="nucleotide sequence ID" value="NZ_JAHTBI010000001.1"/>
</dbReference>
<keyword evidence="1" id="KW-1133">Transmembrane helix</keyword>
<feature type="transmembrane region" description="Helical" evidence="1">
    <location>
        <begin position="41"/>
        <end position="60"/>
    </location>
</feature>
<reference evidence="2" key="2">
    <citation type="journal article" date="2023" name="Plant Pathol.">
        <title>Dismantling and reorganizing Pseudomonas marginalis sensu#lato.</title>
        <authorList>
            <person name="Sawada H."/>
            <person name="Fujikawa T."/>
            <person name="Satou M."/>
        </authorList>
    </citation>
    <scope>NUCLEOTIDE SEQUENCE</scope>
    <source>
        <strain evidence="2">MAFF 301350</strain>
    </source>
</reference>
<keyword evidence="1" id="KW-0472">Membrane</keyword>
<evidence type="ECO:0000313" key="3">
    <source>
        <dbReference type="Proteomes" id="UP001106592"/>
    </source>
</evidence>
<evidence type="ECO:0000256" key="1">
    <source>
        <dbReference type="SAM" id="Phobius"/>
    </source>
</evidence>
<keyword evidence="3" id="KW-1185">Reference proteome</keyword>
<accession>A0A9Q2XCQ6</accession>
<reference evidence="2" key="1">
    <citation type="journal article" date="2022" name="Int. J. Syst. Evol. Microbiol.">
        <title>Pseudomonas aegrilactucae sp. nov. and Pseudomonas morbosilactucae sp. nov., pathogens causing bacterial rot of lettuce in Japan.</title>
        <authorList>
            <person name="Sawada H."/>
            <person name="Fujikawa T."/>
            <person name="Satou M."/>
        </authorList>
    </citation>
    <scope>NUCLEOTIDE SEQUENCE</scope>
    <source>
        <strain evidence="2">MAFF 301350</strain>
    </source>
</reference>
<proteinExistence type="predicted"/>
<feature type="transmembrane region" description="Helical" evidence="1">
    <location>
        <begin position="15"/>
        <end position="34"/>
    </location>
</feature>
<sequence>MDLELKNYLAGLADSNLFGSLAILCLLALLLNLSERRRNTLWVRVLTLACLLGVVLLHGVGTYCMNTQVP</sequence>
<dbReference type="Proteomes" id="UP001106592">
    <property type="component" value="Unassembled WGS sequence"/>
</dbReference>